<dbReference type="Gene3D" id="2.30.30.40">
    <property type="entry name" value="SH3 Domains"/>
    <property type="match status" value="1"/>
</dbReference>
<dbReference type="CDD" id="cd00088">
    <property type="entry name" value="HPT"/>
    <property type="match status" value="1"/>
</dbReference>
<keyword evidence="8" id="KW-0418">Kinase</keyword>
<keyword evidence="4" id="KW-0145">Chemotaxis</keyword>
<keyword evidence="10" id="KW-0902">Two-component regulatory system</keyword>
<dbReference type="Pfam" id="PF01627">
    <property type="entry name" value="Hpt"/>
    <property type="match status" value="1"/>
</dbReference>
<feature type="compositionally biased region" description="Basic and acidic residues" evidence="14">
    <location>
        <begin position="649"/>
        <end position="668"/>
    </location>
</feature>
<keyword evidence="9" id="KW-0067">ATP-binding</keyword>
<evidence type="ECO:0000256" key="8">
    <source>
        <dbReference type="ARBA" id="ARBA00022777"/>
    </source>
</evidence>
<dbReference type="SMART" id="SM01231">
    <property type="entry name" value="H-kinase_dim"/>
    <property type="match status" value="1"/>
</dbReference>
<evidence type="ECO:0000256" key="10">
    <source>
        <dbReference type="ARBA" id="ARBA00023012"/>
    </source>
</evidence>
<dbReference type="SMART" id="SM00387">
    <property type="entry name" value="HATPase_c"/>
    <property type="match status" value="1"/>
</dbReference>
<dbReference type="GO" id="GO:0005524">
    <property type="term" value="F:ATP binding"/>
    <property type="evidence" value="ECO:0007669"/>
    <property type="project" value="UniProtKB-KW"/>
</dbReference>
<dbReference type="InterPro" id="IPR036061">
    <property type="entry name" value="CheW-like_dom_sf"/>
</dbReference>
<dbReference type="EMBL" id="CP001087">
    <property type="protein sequence ID" value="ACN16709.1"/>
    <property type="molecule type" value="Genomic_DNA"/>
</dbReference>
<dbReference type="PROSITE" id="PS50109">
    <property type="entry name" value="HIS_KIN"/>
    <property type="match status" value="1"/>
</dbReference>
<dbReference type="SMART" id="SM00448">
    <property type="entry name" value="REC"/>
    <property type="match status" value="1"/>
</dbReference>
<dbReference type="InterPro" id="IPR037006">
    <property type="entry name" value="CheA-like_homodim_sf"/>
</dbReference>
<dbReference type="InterPro" id="IPR036890">
    <property type="entry name" value="HATPase_C_sf"/>
</dbReference>
<dbReference type="SMART" id="SM00073">
    <property type="entry name" value="HPT"/>
    <property type="match status" value="1"/>
</dbReference>
<evidence type="ECO:0000256" key="3">
    <source>
        <dbReference type="ARBA" id="ARBA00021495"/>
    </source>
</evidence>
<dbReference type="Pfam" id="PF01584">
    <property type="entry name" value="CheW"/>
    <property type="match status" value="3"/>
</dbReference>
<dbReference type="SUPFAM" id="SSF47384">
    <property type="entry name" value="Homodimeric domain of signal transducing histidine kinase"/>
    <property type="match status" value="1"/>
</dbReference>
<dbReference type="CDD" id="cd16916">
    <property type="entry name" value="HATPase_CheA-like"/>
    <property type="match status" value="1"/>
</dbReference>
<comment type="function">
    <text evidence="11">Involved in the transmission of sensory signals from the chemoreceptors to the flagellar motors. CheA is autophosphorylated; it can transfer its phosphate group to either CheB or CheY.</text>
</comment>
<dbReference type="InterPro" id="IPR051315">
    <property type="entry name" value="Bact_Chemotaxis_CheA"/>
</dbReference>
<organism evidence="19 20">
    <name type="scientific">Desulforapulum autotrophicum (strain ATCC 43914 / DSM 3382 / VKM B-1955 / HRM2)</name>
    <name type="common">Desulfobacterium autotrophicum</name>
    <dbReference type="NCBI Taxonomy" id="177437"/>
    <lineage>
        <taxon>Bacteria</taxon>
        <taxon>Pseudomonadati</taxon>
        <taxon>Thermodesulfobacteriota</taxon>
        <taxon>Desulfobacteria</taxon>
        <taxon>Desulfobacterales</taxon>
        <taxon>Desulfobacteraceae</taxon>
        <taxon>Desulforapulum</taxon>
    </lineage>
</organism>
<dbReference type="STRING" id="177437.HRM2_36500"/>
<evidence type="ECO:0000256" key="11">
    <source>
        <dbReference type="ARBA" id="ARBA00035100"/>
    </source>
</evidence>
<dbReference type="SUPFAM" id="SSF55874">
    <property type="entry name" value="ATPase domain of HSP90 chaperone/DNA topoisomerase II/histidine kinase"/>
    <property type="match status" value="1"/>
</dbReference>
<dbReference type="PROSITE" id="PS50894">
    <property type="entry name" value="HPT"/>
    <property type="match status" value="1"/>
</dbReference>
<evidence type="ECO:0000256" key="13">
    <source>
        <dbReference type="PROSITE-ProRule" id="PRU00169"/>
    </source>
</evidence>
<evidence type="ECO:0000256" key="12">
    <source>
        <dbReference type="PROSITE-ProRule" id="PRU00110"/>
    </source>
</evidence>
<dbReference type="InterPro" id="IPR036641">
    <property type="entry name" value="HPT_dom_sf"/>
</dbReference>
<dbReference type="SUPFAM" id="SSF47226">
    <property type="entry name" value="Histidine-containing phosphotransfer domain, HPT domain"/>
    <property type="match status" value="1"/>
</dbReference>
<dbReference type="PROSITE" id="PS50110">
    <property type="entry name" value="RESPONSE_REGULATORY"/>
    <property type="match status" value="1"/>
</dbReference>
<sequence length="1063" mass="117132">MFEDDETLQMYIEESLEHLSDIESDLLTIEEGGENIDLDIVNNVFRAAHSIKGGAGFMGLTTVKDLAHSLENVLDLIRNMALVPDSERISVLLKGFDRLENLMNNIQSSNDQDVSEHIKALSEIAQPSSEIAQPSSEIAQPSSDKENQDITPVMVDIHLPDGRIFSQVDQSDMEQRRMEGQFIFLVEYDLISDIHNRNKALSKTLDTLIKTGTILESRIDFNAVGTLADDSPFHTIPLQILYASIIEPDMAETLFDLPADNIHIIDDDMLADSSAPILSDPQAMISRQKTAQKKKVVPISNKIENQSVSAPKDQAQTVAAAGESPSKVTGSLRVNVNLLDTLMTLAGELVLSRNQLVQGINSSNAKATELASQRIDMITSELQETIMQTRMQPISSIFTKFTRVVRDLSRQLEKSIDLVIEGKEVELDKTILESINDPLTHLVRNSVDHGIETPDERTACGKPQTGLITLKAFHDAGQVNIVITDDGKGLDPVKIAHAAVTKGLLSEQQVMEMSDKEKTDLILLPGFSTAEQVTDVSGRGVGMDVVVTNLEKLGGIIEIDSTPGKGTVIQIKLPLTLAIIPSQIISVGKEKYAVPQVNLDELLRIPAAKVKERIEKVGDADVVRLRGNLLPLLDLAKVLGIEKTFVDPQDKTERPDRRNTISDRRGTRLNESGLPMAKDTPSPPLDRQGVDRRFHAASAINIAVVSAGSYKYGLVVDELKDSEEIVVKPLGRHMKRCAGYAGATIMGDGRVALILDVSNLAQMAELTTMAETERVAKAAREARAAQNMAQDKASLLLFRNAETEYFAAPLNLVERIERIASSAIEHVGGKKVIQYRGGALPLYELSQVTQVGSLPQRDQQEVIVFKVKDREIGLMVCPPVDALEVFLDIDDSTLKQKCINGSMIIDGHTTLLVDIFGIVKELNPGWFVEEQTAADEMTKGGQKVILFAEDSAFFRNQVRGFMNEEGYKVITAEDGAIAWDLLNKHKDEIDIIVTDLEMPNMDGFELTERIKNHPEFSHYTVIALTSLASDAHIAKGEKVGIDTYEIKLDRENLMKVIRNYLTL</sequence>
<dbReference type="InterPro" id="IPR003594">
    <property type="entry name" value="HATPase_dom"/>
</dbReference>
<evidence type="ECO:0000256" key="4">
    <source>
        <dbReference type="ARBA" id="ARBA00022500"/>
    </source>
</evidence>
<dbReference type="PRINTS" id="PR00344">
    <property type="entry name" value="BCTRLSENSOR"/>
</dbReference>
<feature type="modified residue" description="Phosphohistidine" evidence="12">
    <location>
        <position position="49"/>
    </location>
</feature>
<dbReference type="InterPro" id="IPR004358">
    <property type="entry name" value="Sig_transdc_His_kin-like_C"/>
</dbReference>
<evidence type="ECO:0000313" key="20">
    <source>
        <dbReference type="Proteomes" id="UP000000442"/>
    </source>
</evidence>
<evidence type="ECO:0000256" key="5">
    <source>
        <dbReference type="ARBA" id="ARBA00022553"/>
    </source>
</evidence>
<evidence type="ECO:0000259" key="16">
    <source>
        <dbReference type="PROSITE" id="PS50110"/>
    </source>
</evidence>
<feature type="domain" description="Response regulatory" evidence="16">
    <location>
        <begin position="944"/>
        <end position="1062"/>
    </location>
</feature>
<dbReference type="eggNOG" id="COG2198">
    <property type="taxonomic scope" value="Bacteria"/>
</dbReference>
<dbReference type="HOGENOM" id="CLU_000650_1_0_7"/>
<evidence type="ECO:0000256" key="14">
    <source>
        <dbReference type="SAM" id="MobiDB-lite"/>
    </source>
</evidence>
<dbReference type="OrthoDB" id="9803176at2"/>
<feature type="domain" description="HPt" evidence="18">
    <location>
        <begin position="1"/>
        <end position="106"/>
    </location>
</feature>
<dbReference type="Pfam" id="PF00072">
    <property type="entry name" value="Response_reg"/>
    <property type="match status" value="1"/>
</dbReference>
<dbReference type="Proteomes" id="UP000000442">
    <property type="component" value="Chromosome"/>
</dbReference>
<dbReference type="PROSITE" id="PS50851">
    <property type="entry name" value="CHEW"/>
    <property type="match status" value="2"/>
</dbReference>
<keyword evidence="20" id="KW-1185">Reference proteome</keyword>
<protein>
    <recommendedName>
        <fullName evidence="3">Chemotaxis protein CheA</fullName>
        <ecNumber evidence="2">2.7.13.3</ecNumber>
    </recommendedName>
</protein>
<evidence type="ECO:0000256" key="6">
    <source>
        <dbReference type="ARBA" id="ARBA00022679"/>
    </source>
</evidence>
<dbReference type="FunFam" id="3.30.565.10:FF:000016">
    <property type="entry name" value="Chemotaxis protein CheA, putative"/>
    <property type="match status" value="1"/>
</dbReference>
<dbReference type="GO" id="GO:0000155">
    <property type="term" value="F:phosphorelay sensor kinase activity"/>
    <property type="evidence" value="ECO:0007669"/>
    <property type="project" value="InterPro"/>
</dbReference>
<feature type="domain" description="CheW-like" evidence="17">
    <location>
        <begin position="579"/>
        <end position="766"/>
    </location>
</feature>
<evidence type="ECO:0000256" key="2">
    <source>
        <dbReference type="ARBA" id="ARBA00012438"/>
    </source>
</evidence>
<evidence type="ECO:0000256" key="9">
    <source>
        <dbReference type="ARBA" id="ARBA00022840"/>
    </source>
</evidence>
<dbReference type="eggNOG" id="COG0643">
    <property type="taxonomic scope" value="Bacteria"/>
</dbReference>
<dbReference type="InterPro" id="IPR004105">
    <property type="entry name" value="CheA-like_dim"/>
</dbReference>
<dbReference type="InterPro" id="IPR005467">
    <property type="entry name" value="His_kinase_dom"/>
</dbReference>
<dbReference type="Gene3D" id="1.10.287.560">
    <property type="entry name" value="Histidine kinase CheA-like, homodimeric domain"/>
    <property type="match status" value="1"/>
</dbReference>
<dbReference type="KEGG" id="dat:HRM2_36500"/>
<feature type="region of interest" description="Disordered" evidence="14">
    <location>
        <begin position="649"/>
        <end position="684"/>
    </location>
</feature>
<keyword evidence="5 13" id="KW-0597">Phosphoprotein</keyword>
<dbReference type="Gene3D" id="1.20.120.160">
    <property type="entry name" value="HPT domain"/>
    <property type="match status" value="1"/>
</dbReference>
<dbReference type="SMART" id="SM00260">
    <property type="entry name" value="CheW"/>
    <property type="match status" value="2"/>
</dbReference>
<feature type="domain" description="Histidine kinase" evidence="15">
    <location>
        <begin position="372"/>
        <end position="577"/>
    </location>
</feature>
<dbReference type="GO" id="GO:0006935">
    <property type="term" value="P:chemotaxis"/>
    <property type="evidence" value="ECO:0007669"/>
    <property type="project" value="UniProtKB-KW"/>
</dbReference>
<dbReference type="SUPFAM" id="SSF50341">
    <property type="entry name" value="CheW-like"/>
    <property type="match status" value="3"/>
</dbReference>
<accession>C0Q9Z1</accession>
<evidence type="ECO:0000256" key="1">
    <source>
        <dbReference type="ARBA" id="ARBA00000085"/>
    </source>
</evidence>
<proteinExistence type="predicted"/>
<dbReference type="Gene3D" id="3.30.565.10">
    <property type="entry name" value="Histidine kinase-like ATPase, C-terminal domain"/>
    <property type="match status" value="1"/>
</dbReference>
<dbReference type="Gene3D" id="2.40.50.180">
    <property type="entry name" value="CheA-289, Domain 4"/>
    <property type="match status" value="1"/>
</dbReference>
<feature type="modified residue" description="4-aspartylphosphate" evidence="13">
    <location>
        <position position="995"/>
    </location>
</feature>
<dbReference type="InterPro" id="IPR001789">
    <property type="entry name" value="Sig_transdc_resp-reg_receiver"/>
</dbReference>
<dbReference type="Pfam" id="PF02895">
    <property type="entry name" value="H-kinase_dim"/>
    <property type="match status" value="1"/>
</dbReference>
<dbReference type="Gene3D" id="3.40.50.2300">
    <property type="match status" value="1"/>
</dbReference>
<dbReference type="InterPro" id="IPR036097">
    <property type="entry name" value="HisK_dim/P_sf"/>
</dbReference>
<dbReference type="AlphaFoldDB" id="C0Q9Z1"/>
<dbReference type="InterPro" id="IPR002545">
    <property type="entry name" value="CheW-lke_dom"/>
</dbReference>
<keyword evidence="7" id="KW-0547">Nucleotide-binding</keyword>
<reference evidence="19 20" key="1">
    <citation type="journal article" date="2009" name="Environ. Microbiol.">
        <title>Genome sequence of Desulfobacterium autotrophicum HRM2, a marine sulfate reducer oxidizing organic carbon completely to carbon dioxide.</title>
        <authorList>
            <person name="Strittmatter A.W."/>
            <person name="Liesegang H."/>
            <person name="Rabus R."/>
            <person name="Decker I."/>
            <person name="Amann J."/>
            <person name="Andres S."/>
            <person name="Henne A."/>
            <person name="Fricke W.F."/>
            <person name="Martinez-Arias R."/>
            <person name="Bartels D."/>
            <person name="Goesmann A."/>
            <person name="Krause L."/>
            <person name="Puehler A."/>
            <person name="Klenk H.P."/>
            <person name="Richter M."/>
            <person name="Schuler M."/>
            <person name="Gloeckner F.O."/>
            <person name="Meyerdierks A."/>
            <person name="Gottschalk G."/>
            <person name="Amann R."/>
        </authorList>
    </citation>
    <scope>NUCLEOTIDE SEQUENCE [LARGE SCALE GENOMIC DNA]</scope>
    <source>
        <strain evidence="20">ATCC 43914 / DSM 3382 / HRM2</strain>
    </source>
</reference>
<gene>
    <name evidence="19" type="primary">cheA2</name>
    <name evidence="19" type="ordered locus">HRM2_36500</name>
</gene>
<evidence type="ECO:0000259" key="15">
    <source>
        <dbReference type="PROSITE" id="PS50109"/>
    </source>
</evidence>
<dbReference type="InterPro" id="IPR011006">
    <property type="entry name" value="CheY-like_superfamily"/>
</dbReference>
<name>C0Q9Z1_DESAH</name>
<evidence type="ECO:0000313" key="19">
    <source>
        <dbReference type="EMBL" id="ACN16709.1"/>
    </source>
</evidence>
<dbReference type="SUPFAM" id="SSF52172">
    <property type="entry name" value="CheY-like"/>
    <property type="match status" value="1"/>
</dbReference>
<dbReference type="PANTHER" id="PTHR43395:SF10">
    <property type="entry name" value="CHEMOTAXIS PROTEIN CHEA"/>
    <property type="match status" value="1"/>
</dbReference>
<evidence type="ECO:0000259" key="18">
    <source>
        <dbReference type="PROSITE" id="PS50894"/>
    </source>
</evidence>
<dbReference type="eggNOG" id="COG0784">
    <property type="taxonomic scope" value="Bacteria"/>
</dbReference>
<dbReference type="PANTHER" id="PTHR43395">
    <property type="entry name" value="SENSOR HISTIDINE KINASE CHEA"/>
    <property type="match status" value="1"/>
</dbReference>
<dbReference type="GO" id="GO:0005737">
    <property type="term" value="C:cytoplasm"/>
    <property type="evidence" value="ECO:0007669"/>
    <property type="project" value="InterPro"/>
</dbReference>
<feature type="domain" description="CheW-like" evidence="17">
    <location>
        <begin position="792"/>
        <end position="924"/>
    </location>
</feature>
<dbReference type="RefSeq" id="WP_015905458.1">
    <property type="nucleotide sequence ID" value="NC_012108.1"/>
</dbReference>
<dbReference type="InterPro" id="IPR008207">
    <property type="entry name" value="Sig_transdc_His_kin_Hpt_dom"/>
</dbReference>
<evidence type="ECO:0000256" key="7">
    <source>
        <dbReference type="ARBA" id="ARBA00022741"/>
    </source>
</evidence>
<dbReference type="Pfam" id="PF02518">
    <property type="entry name" value="HATPase_c"/>
    <property type="match status" value="1"/>
</dbReference>
<keyword evidence="6 19" id="KW-0808">Transferase</keyword>
<comment type="catalytic activity">
    <reaction evidence="1">
        <text>ATP + protein L-histidine = ADP + protein N-phospho-L-histidine.</text>
        <dbReference type="EC" id="2.7.13.3"/>
    </reaction>
</comment>
<evidence type="ECO:0000259" key="17">
    <source>
        <dbReference type="PROSITE" id="PS50851"/>
    </source>
</evidence>
<dbReference type="EC" id="2.7.13.3" evidence="2"/>